<evidence type="ECO:0000313" key="3">
    <source>
        <dbReference type="EMBL" id="OQO94999.1"/>
    </source>
</evidence>
<dbReference type="AlphaFoldDB" id="A0A1V9ACZ4"/>
<keyword evidence="1" id="KW-0732">Signal</keyword>
<dbReference type="Pfam" id="PF14530">
    <property type="entry name" value="DUF4439"/>
    <property type="match status" value="1"/>
</dbReference>
<sequence>MHGVTSRSPRPALTRRTLLRAAGLAALAVPASAGLTACASGYEDAPDPLRPLWLRAAADAKAADALGGSGPGAASAAESARRIAAVRSAHADALRAEVRRLNRPVDENAKPGPAQSVDDIGQLWTRLAEAAEQARRLAAEAPRHRAGLLGSVSAGCAAALQLDDSRRGDVDTGVDQVTVTTLDDDTAAALQTALAAEHAACWVYDLSRAFLSADYDNGLTGGWRAHAQRRDACERVLAGAGHTPVAAEAAYVPAEPVTGAESAARVVATAESDTAAGWHGVLERTDDATVRTLAVQCLTGAATRGVHWRREAGIEPVVPNLPGRESVAS</sequence>
<proteinExistence type="predicted"/>
<dbReference type="InterPro" id="IPR012347">
    <property type="entry name" value="Ferritin-like"/>
</dbReference>
<dbReference type="SUPFAM" id="SSF47240">
    <property type="entry name" value="Ferritin-like"/>
    <property type="match status" value="1"/>
</dbReference>
<dbReference type="PROSITE" id="PS51318">
    <property type="entry name" value="TAT"/>
    <property type="match status" value="1"/>
</dbReference>
<accession>A0A1V9ACZ4</accession>
<dbReference type="Proteomes" id="UP000192591">
    <property type="component" value="Unassembled WGS sequence"/>
</dbReference>
<dbReference type="InterPro" id="IPR006311">
    <property type="entry name" value="TAT_signal"/>
</dbReference>
<dbReference type="InterPro" id="IPR029447">
    <property type="entry name" value="DUF4439"/>
</dbReference>
<protein>
    <recommendedName>
        <fullName evidence="2">DUF4439 domain-containing protein</fullName>
    </recommendedName>
</protein>
<feature type="domain" description="DUF4439" evidence="2">
    <location>
        <begin position="189"/>
        <end position="325"/>
    </location>
</feature>
<dbReference type="STRING" id="1962155.B1813_02760"/>
<keyword evidence="4" id="KW-1185">Reference proteome</keyword>
<name>A0A1V9ACZ4_SACPI</name>
<dbReference type="RefSeq" id="WP_176218203.1">
    <property type="nucleotide sequence ID" value="NZ_MWIH01000002.1"/>
</dbReference>
<organism evidence="3 4">
    <name type="scientific">Saccharomonospora piscinae</name>
    <dbReference type="NCBI Taxonomy" id="687388"/>
    <lineage>
        <taxon>Bacteria</taxon>
        <taxon>Bacillati</taxon>
        <taxon>Actinomycetota</taxon>
        <taxon>Actinomycetes</taxon>
        <taxon>Pseudonocardiales</taxon>
        <taxon>Pseudonocardiaceae</taxon>
        <taxon>Saccharomonospora</taxon>
    </lineage>
</organism>
<gene>
    <name evidence="3" type="ORF">B1813_02760</name>
</gene>
<dbReference type="InterPro" id="IPR009078">
    <property type="entry name" value="Ferritin-like_SF"/>
</dbReference>
<reference evidence="3 4" key="1">
    <citation type="submission" date="2017-02" db="EMBL/GenBank/DDBJ databases">
        <title>Draft genome of Saccharomonospora sp. 154.</title>
        <authorList>
            <person name="Alonso-Carmona G.S."/>
            <person name="De La Haba R."/>
            <person name="Vera-Gargallo B."/>
            <person name="Sandoval-Trujillo A.H."/>
            <person name="Ramirez-Duran N."/>
            <person name="Ventosa A."/>
        </authorList>
    </citation>
    <scope>NUCLEOTIDE SEQUENCE [LARGE SCALE GENOMIC DNA]</scope>
    <source>
        <strain evidence="3 4">LRS4.154</strain>
    </source>
</reference>
<evidence type="ECO:0000259" key="2">
    <source>
        <dbReference type="Pfam" id="PF14530"/>
    </source>
</evidence>
<dbReference type="CDD" id="cd00657">
    <property type="entry name" value="Ferritin_like"/>
    <property type="match status" value="1"/>
</dbReference>
<feature type="signal peptide" evidence="1">
    <location>
        <begin position="1"/>
        <end position="33"/>
    </location>
</feature>
<dbReference type="EMBL" id="MWIH01000002">
    <property type="protein sequence ID" value="OQO94999.1"/>
    <property type="molecule type" value="Genomic_DNA"/>
</dbReference>
<comment type="caution">
    <text evidence="3">The sequence shown here is derived from an EMBL/GenBank/DDBJ whole genome shotgun (WGS) entry which is preliminary data.</text>
</comment>
<evidence type="ECO:0000313" key="4">
    <source>
        <dbReference type="Proteomes" id="UP000192591"/>
    </source>
</evidence>
<evidence type="ECO:0000256" key="1">
    <source>
        <dbReference type="SAM" id="SignalP"/>
    </source>
</evidence>
<dbReference type="Gene3D" id="1.20.1260.10">
    <property type="match status" value="1"/>
</dbReference>
<feature type="chain" id="PRO_5039229469" description="DUF4439 domain-containing protein" evidence="1">
    <location>
        <begin position="34"/>
        <end position="329"/>
    </location>
</feature>